<evidence type="ECO:0000313" key="1">
    <source>
        <dbReference type="EMBL" id="QGZ16390.1"/>
    </source>
</evidence>
<keyword evidence="2" id="KW-1185">Reference proteome</keyword>
<gene>
    <name evidence="1" type="ORF">Hena1_02400</name>
</gene>
<dbReference type="Proteomes" id="UP000433183">
    <property type="component" value="Segment"/>
</dbReference>
<accession>A0A6B9J5S6</accession>
<protein>
    <submittedName>
        <fullName evidence="1">Uncharacterized protein</fullName>
    </submittedName>
</protein>
<evidence type="ECO:0000313" key="2">
    <source>
        <dbReference type="Proteomes" id="UP000433183"/>
    </source>
</evidence>
<sequence length="136" mass="15562">MITWKPDDETVKPGLYVVARSALMGFHLEVAEKVEGTGKFVNNQWKEGIPFVSLVAKLEEPGTDRERRDAAKAKKLMHPEAVYPILRDAFIDKAKEYGVDITSNHCDEFLNDLYDQCYHCLSKNIPDEEEEDDDND</sequence>
<reference evidence="1 2" key="1">
    <citation type="submission" date="2019-11" db="EMBL/GenBank/DDBJ databases">
        <title>Characterization of a new Erwinia amylovora bacteriophage.</title>
        <authorList>
            <person name="Valentovich L.N."/>
            <person name="Akhremchuk A.E."/>
            <person name="Besarab N.V."/>
            <person name="Lagonenko A.L."/>
        </authorList>
    </citation>
    <scope>NUCLEOTIDE SEQUENCE [LARGE SCALE GENOMIC DNA]</scope>
</reference>
<dbReference type="EMBL" id="MN732867">
    <property type="protein sequence ID" value="QGZ16390.1"/>
    <property type="molecule type" value="Genomic_DNA"/>
</dbReference>
<organism evidence="1 2">
    <name type="scientific">Erwinia phage Hena1</name>
    <dbReference type="NCBI Taxonomy" id="2678601"/>
    <lineage>
        <taxon>Viruses</taxon>
        <taxon>Duplodnaviria</taxon>
        <taxon>Heunggongvirae</taxon>
        <taxon>Uroviricota</taxon>
        <taxon>Caudoviricetes</taxon>
        <taxon>Vequintavirinae</taxon>
        <taxon>Henunavirus</taxon>
        <taxon>Henunavirus hena1</taxon>
    </lineage>
</organism>
<name>A0A6B9J5S6_9CAUD</name>
<proteinExistence type="predicted"/>